<evidence type="ECO:0000256" key="1">
    <source>
        <dbReference type="SAM" id="MobiDB-lite"/>
    </source>
</evidence>
<comment type="caution">
    <text evidence="2">The sequence shown here is derived from an EMBL/GenBank/DDBJ whole genome shotgun (WGS) entry which is preliminary data.</text>
</comment>
<reference evidence="2" key="1">
    <citation type="submission" date="2019-01" db="EMBL/GenBank/DDBJ databases">
        <authorList>
            <person name="Lista F."/>
            <person name="Anselmo A."/>
        </authorList>
    </citation>
    <scope>NUCLEOTIDE SEQUENCE</scope>
    <source>
        <strain evidence="2">22S</strain>
    </source>
</reference>
<dbReference type="EMBL" id="SDCA01000026">
    <property type="protein sequence ID" value="TCW93111.1"/>
    <property type="molecule type" value="Genomic_DNA"/>
</dbReference>
<feature type="region of interest" description="Disordered" evidence="1">
    <location>
        <begin position="1"/>
        <end position="20"/>
    </location>
</feature>
<name>A0A483FA68_KLEPN</name>
<accession>A0A483FA68</accession>
<feature type="compositionally biased region" description="Gly residues" evidence="1">
    <location>
        <begin position="1"/>
        <end position="11"/>
    </location>
</feature>
<evidence type="ECO:0000313" key="2">
    <source>
        <dbReference type="EMBL" id="TCW93111.1"/>
    </source>
</evidence>
<sequence>MRSNGPEGGGQDARHKLPGIKQVKSPSCRMGFLRFCRPASVPACLPGGAALAGATDPRPPAGRGDINAAKLPTSIVVCFSLLLIHQIQ</sequence>
<dbReference type="AlphaFoldDB" id="A0A483FA68"/>
<gene>
    <name evidence="2" type="ORF">ETE62_19635</name>
</gene>
<organism evidence="2">
    <name type="scientific">Klebsiella pneumoniae</name>
    <dbReference type="NCBI Taxonomy" id="573"/>
    <lineage>
        <taxon>Bacteria</taxon>
        <taxon>Pseudomonadati</taxon>
        <taxon>Pseudomonadota</taxon>
        <taxon>Gammaproteobacteria</taxon>
        <taxon>Enterobacterales</taxon>
        <taxon>Enterobacteriaceae</taxon>
        <taxon>Klebsiella/Raoultella group</taxon>
        <taxon>Klebsiella</taxon>
        <taxon>Klebsiella pneumoniae complex</taxon>
    </lineage>
</organism>
<protein>
    <submittedName>
        <fullName evidence="2">Uncharacterized protein</fullName>
    </submittedName>
</protein>
<proteinExistence type="predicted"/>